<dbReference type="NCBIfam" id="TIGR01725">
    <property type="entry name" value="phge_HK97_gp10"/>
    <property type="match status" value="1"/>
</dbReference>
<dbReference type="Pfam" id="PF04883">
    <property type="entry name" value="HK97-gp10_like"/>
    <property type="match status" value="1"/>
</dbReference>
<evidence type="ECO:0008006" key="4">
    <source>
        <dbReference type="Google" id="ProtNLM"/>
    </source>
</evidence>
<name>A0A2K4WFU5_9PSED</name>
<protein>
    <recommendedName>
        <fullName evidence="4">Phage-like protein</fullName>
    </recommendedName>
</protein>
<dbReference type="RefSeq" id="WP_104698531.1">
    <property type="nucleotide sequence ID" value="NZ_LT963408.1"/>
</dbReference>
<accession>A0A2K4WFU5</accession>
<dbReference type="InterPro" id="IPR010064">
    <property type="entry name" value="HK97-gp10_tail"/>
</dbReference>
<gene>
    <name evidence="2" type="ORF">CFBP6411_03347</name>
</gene>
<dbReference type="EMBL" id="LT963408">
    <property type="protein sequence ID" value="SOS34704.1"/>
    <property type="molecule type" value="Genomic_DNA"/>
</dbReference>
<proteinExistence type="predicted"/>
<dbReference type="Proteomes" id="UP000238093">
    <property type="component" value="Chromosome I"/>
</dbReference>
<evidence type="ECO:0000313" key="3">
    <source>
        <dbReference type="Proteomes" id="UP000238093"/>
    </source>
</evidence>
<reference evidence="2 3" key="1">
    <citation type="submission" date="2017-11" db="EMBL/GenBank/DDBJ databases">
        <authorList>
            <person name="Han C.G."/>
        </authorList>
    </citation>
    <scope>NUCLEOTIDE SEQUENCE [LARGE SCALE GENOMIC DNA]</scope>
    <source>
        <strain evidence="2">CFBP6411</strain>
    </source>
</reference>
<organism evidence="2 3">
    <name type="scientific">Pseudomonas syringae group genomosp. 3</name>
    <dbReference type="NCBI Taxonomy" id="251701"/>
    <lineage>
        <taxon>Bacteria</taxon>
        <taxon>Pseudomonadati</taxon>
        <taxon>Pseudomonadota</taxon>
        <taxon>Gammaproteobacteria</taxon>
        <taxon>Pseudomonadales</taxon>
        <taxon>Pseudomonadaceae</taxon>
        <taxon>Pseudomonas</taxon>
    </lineage>
</organism>
<evidence type="ECO:0000313" key="2">
    <source>
        <dbReference type="EMBL" id="SOS34704.1"/>
    </source>
</evidence>
<sequence length="157" mass="17060">MASQTSVDMRGLEGVVQKMKTLPGKLQRSGLRKAARRAMNIVRDAAKANAKALDDPKTAEKVWKNIVTQESAKRSRQEGGVVMRVGVRGGAGSNQHSKEAAGNPGGDTRHWRYIELGTEHNPADPFMRSAFQSNVQNVTDKFASELMKEIDTALGGI</sequence>
<feature type="region of interest" description="Disordered" evidence="1">
    <location>
        <begin position="87"/>
        <end position="108"/>
    </location>
</feature>
<dbReference type="AlphaFoldDB" id="A0A2K4WFU5"/>
<evidence type="ECO:0000256" key="1">
    <source>
        <dbReference type="SAM" id="MobiDB-lite"/>
    </source>
</evidence>